<dbReference type="InterPro" id="IPR019574">
    <property type="entry name" value="NADH_UbQ_OxRdtase_Gsu_4Fe4S-bd"/>
</dbReference>
<proteinExistence type="predicted"/>
<evidence type="ECO:0000256" key="1">
    <source>
        <dbReference type="ARBA" id="ARBA00001966"/>
    </source>
</evidence>
<dbReference type="Pfam" id="PF12838">
    <property type="entry name" value="Fer4_7"/>
    <property type="match status" value="1"/>
</dbReference>
<dbReference type="Pfam" id="PF13510">
    <property type="entry name" value="Fer2_4"/>
    <property type="match status" value="1"/>
</dbReference>
<dbReference type="GO" id="GO:0051537">
    <property type="term" value="F:2 iron, 2 sulfur cluster binding"/>
    <property type="evidence" value="ECO:0007669"/>
    <property type="project" value="UniProtKB-KW"/>
</dbReference>
<dbReference type="InterPro" id="IPR017896">
    <property type="entry name" value="4Fe4S_Fe-S-bd"/>
</dbReference>
<keyword evidence="3" id="KW-0001">2Fe-2S</keyword>
<evidence type="ECO:0000259" key="11">
    <source>
        <dbReference type="PROSITE" id="PS51839"/>
    </source>
</evidence>
<dbReference type="PANTHER" id="PTHR43105">
    <property type="entry name" value="RESPIRATORY NITRATE REDUCTASE"/>
    <property type="match status" value="1"/>
</dbReference>
<dbReference type="GO" id="GO:0046872">
    <property type="term" value="F:metal ion binding"/>
    <property type="evidence" value="ECO:0007669"/>
    <property type="project" value="UniProtKB-KW"/>
</dbReference>
<dbReference type="Proteomes" id="UP000694308">
    <property type="component" value="Unassembled WGS sequence"/>
</dbReference>
<gene>
    <name evidence="12" type="ORF">I6U48_06775</name>
</gene>
<protein>
    <submittedName>
        <fullName evidence="12">(2Fe-2S)-binding protein</fullName>
    </submittedName>
</protein>
<dbReference type="InterPro" id="IPR001041">
    <property type="entry name" value="2Fe-2S_ferredoxin-type"/>
</dbReference>
<comment type="cofactor">
    <cofactor evidence="1">
        <name>[4Fe-4S] cluster</name>
        <dbReference type="ChEBI" id="CHEBI:49883"/>
    </cofactor>
</comment>
<dbReference type="GO" id="GO:0003954">
    <property type="term" value="F:NADH dehydrogenase activity"/>
    <property type="evidence" value="ECO:0007669"/>
    <property type="project" value="TreeGrafter"/>
</dbReference>
<dbReference type="FunFam" id="3.30.70.20:FF:000035">
    <property type="entry name" value="Iron hydrogenase 1"/>
    <property type="match status" value="1"/>
</dbReference>
<evidence type="ECO:0000256" key="6">
    <source>
        <dbReference type="ARBA" id="ARBA00023002"/>
    </source>
</evidence>
<dbReference type="InterPro" id="IPR050123">
    <property type="entry name" value="Prok_molybdopt-oxidoreductase"/>
</dbReference>
<sequence length="309" mass="34455">MSISLTINGKQTKVKEGTTILVAAAELGFDIPTFCYDPSLELYGGCRICVVEVEGARNLVASCTTPVSNGMVVHTESEKVVEARRNILRLLLANHPNDCLTCQKAGSCKLQEYAYKYVVNFQDHDGERHNYAIEDKNPYIVRDMNKCILCGKCVRSCSQVSERRVLTFANRGIATKVVTSFDIPYEDSSCVHCYRCVTVCPVGALMDKRALGTGRSWDIETKTITCAFCDNGCNFEVGMRGKKVVYVTAKSPDKGRPLCLKGKLGNELKYLDDPKKPYIKKDGKFVESTWSEALELNEIVEKIISLEKR</sequence>
<keyword evidence="7" id="KW-0408">Iron</keyword>
<feature type="domain" description="4Fe-4S ferredoxin-type" evidence="10">
    <location>
        <begin position="138"/>
        <end position="157"/>
    </location>
</feature>
<dbReference type="PROSITE" id="PS51839">
    <property type="entry name" value="4FE4S_HC3"/>
    <property type="match status" value="1"/>
</dbReference>
<evidence type="ECO:0000259" key="10">
    <source>
        <dbReference type="PROSITE" id="PS51379"/>
    </source>
</evidence>
<keyword evidence="5" id="KW-0677">Repeat</keyword>
<dbReference type="PROSITE" id="PS51085">
    <property type="entry name" value="2FE2S_FER_2"/>
    <property type="match status" value="1"/>
</dbReference>
<evidence type="ECO:0000256" key="5">
    <source>
        <dbReference type="ARBA" id="ARBA00022737"/>
    </source>
</evidence>
<organism evidence="12 13">
    <name type="scientific">Clostridium thailandense</name>
    <dbReference type="NCBI Taxonomy" id="2794346"/>
    <lineage>
        <taxon>Bacteria</taxon>
        <taxon>Bacillati</taxon>
        <taxon>Bacillota</taxon>
        <taxon>Clostridia</taxon>
        <taxon>Eubacteriales</taxon>
        <taxon>Clostridiaceae</taxon>
        <taxon>Clostridium</taxon>
    </lineage>
</organism>
<feature type="domain" description="2Fe-2S ferredoxin-type" evidence="9">
    <location>
        <begin position="1"/>
        <end position="79"/>
    </location>
</feature>
<dbReference type="EMBL" id="JAEEGC010000027">
    <property type="protein sequence ID" value="MBV7272622.1"/>
    <property type="molecule type" value="Genomic_DNA"/>
</dbReference>
<keyword evidence="4" id="KW-0479">Metal-binding</keyword>
<dbReference type="CDD" id="cd00207">
    <property type="entry name" value="fer2"/>
    <property type="match status" value="1"/>
</dbReference>
<dbReference type="PROSITE" id="PS51379">
    <property type="entry name" value="4FE4S_FER_2"/>
    <property type="match status" value="2"/>
</dbReference>
<dbReference type="Pfam" id="PF04879">
    <property type="entry name" value="Molybdop_Fe4S4"/>
    <property type="match status" value="1"/>
</dbReference>
<feature type="domain" description="4Fe-4S His(Cys)3-ligated-type" evidence="11">
    <location>
        <begin position="79"/>
        <end position="118"/>
    </location>
</feature>
<dbReference type="PROSITE" id="PS00198">
    <property type="entry name" value="4FE4S_FER_1"/>
    <property type="match status" value="1"/>
</dbReference>
<dbReference type="InterPro" id="IPR000283">
    <property type="entry name" value="NADH_UbQ_OxRdtase_75kDa_su_CS"/>
</dbReference>
<comment type="caution">
    <text evidence="12">The sequence shown here is derived from an EMBL/GenBank/DDBJ whole genome shotgun (WGS) entry which is preliminary data.</text>
</comment>
<dbReference type="SMART" id="SM00929">
    <property type="entry name" value="NADH-G_4Fe-4S_3"/>
    <property type="match status" value="1"/>
</dbReference>
<evidence type="ECO:0000256" key="2">
    <source>
        <dbReference type="ARBA" id="ARBA00022485"/>
    </source>
</evidence>
<feature type="domain" description="4Fe-4S ferredoxin-type" evidence="10">
    <location>
        <begin position="181"/>
        <end position="209"/>
    </location>
</feature>
<evidence type="ECO:0000256" key="3">
    <source>
        <dbReference type="ARBA" id="ARBA00022714"/>
    </source>
</evidence>
<dbReference type="InterPro" id="IPR017900">
    <property type="entry name" value="4Fe4S_Fe_S_CS"/>
</dbReference>
<dbReference type="InterPro" id="IPR006963">
    <property type="entry name" value="Mopterin_OxRdtase_4Fe-4S_dom"/>
</dbReference>
<dbReference type="AlphaFoldDB" id="A0A949TNP7"/>
<keyword evidence="6" id="KW-0560">Oxidoreductase</keyword>
<name>A0A949TNP7_9CLOT</name>
<evidence type="ECO:0000256" key="8">
    <source>
        <dbReference type="ARBA" id="ARBA00023014"/>
    </source>
</evidence>
<keyword evidence="13" id="KW-1185">Reference proteome</keyword>
<dbReference type="FunFam" id="3.10.20.740:FF:000005">
    <property type="entry name" value="NADH:ubiquinone oxidoreductase subunit"/>
    <property type="match status" value="1"/>
</dbReference>
<dbReference type="GO" id="GO:0008137">
    <property type="term" value="F:NADH dehydrogenase (ubiquinone) activity"/>
    <property type="evidence" value="ECO:0007669"/>
    <property type="project" value="InterPro"/>
</dbReference>
<evidence type="ECO:0000313" key="13">
    <source>
        <dbReference type="Proteomes" id="UP000694308"/>
    </source>
</evidence>
<dbReference type="GO" id="GO:0016020">
    <property type="term" value="C:membrane"/>
    <property type="evidence" value="ECO:0007669"/>
    <property type="project" value="InterPro"/>
</dbReference>
<keyword evidence="2" id="KW-0004">4Fe-4S</keyword>
<accession>A0A949TNP7</accession>
<dbReference type="PANTHER" id="PTHR43105:SF14">
    <property type="entry name" value="FORMATE DEHYDROGENASE H"/>
    <property type="match status" value="1"/>
</dbReference>
<dbReference type="RefSeq" id="WP_218319658.1">
    <property type="nucleotide sequence ID" value="NZ_JAEEGC010000027.1"/>
</dbReference>
<dbReference type="GO" id="GO:0042773">
    <property type="term" value="P:ATP synthesis coupled electron transport"/>
    <property type="evidence" value="ECO:0007669"/>
    <property type="project" value="InterPro"/>
</dbReference>
<dbReference type="Pfam" id="PF10588">
    <property type="entry name" value="NADH-G_4Fe-4S_3"/>
    <property type="match status" value="1"/>
</dbReference>
<dbReference type="GO" id="GO:0051539">
    <property type="term" value="F:4 iron, 4 sulfur cluster binding"/>
    <property type="evidence" value="ECO:0007669"/>
    <property type="project" value="UniProtKB-KW"/>
</dbReference>
<evidence type="ECO:0000256" key="4">
    <source>
        <dbReference type="ARBA" id="ARBA00022723"/>
    </source>
</evidence>
<evidence type="ECO:0000256" key="7">
    <source>
        <dbReference type="ARBA" id="ARBA00023004"/>
    </source>
</evidence>
<evidence type="ECO:0000313" key="12">
    <source>
        <dbReference type="EMBL" id="MBV7272622.1"/>
    </source>
</evidence>
<reference evidence="12" key="1">
    <citation type="submission" date="2020-12" db="EMBL/GenBank/DDBJ databases">
        <title>Clostridium thailandense sp. nov., a novel acetogenic bacterium isolated from peat land soil in Thailand.</title>
        <authorList>
            <person name="Chaikitkaew S."/>
            <person name="Birkeland N.K."/>
        </authorList>
    </citation>
    <scope>NUCLEOTIDE SEQUENCE</scope>
    <source>
        <strain evidence="12">PL3</strain>
    </source>
</reference>
<dbReference type="PROSITE" id="PS00641">
    <property type="entry name" value="COMPLEX1_75K_1"/>
    <property type="match status" value="1"/>
</dbReference>
<evidence type="ECO:0000259" key="9">
    <source>
        <dbReference type="PROSITE" id="PS51085"/>
    </source>
</evidence>
<keyword evidence="8" id="KW-0411">Iron-sulfur</keyword>